<evidence type="ECO:0000313" key="1">
    <source>
        <dbReference type="EMBL" id="EGG09244.1"/>
    </source>
</evidence>
<accession>F4REP4</accession>
<dbReference type="OrthoDB" id="2498581at2759"/>
<dbReference type="HOGENOM" id="CLU_412850_0_0_1"/>
<proteinExistence type="predicted"/>
<evidence type="ECO:0000313" key="2">
    <source>
        <dbReference type="Proteomes" id="UP000001072"/>
    </source>
</evidence>
<dbReference type="RefSeq" id="XP_007407604.1">
    <property type="nucleotide sequence ID" value="XM_007407542.1"/>
</dbReference>
<protein>
    <submittedName>
        <fullName evidence="1">Uncharacterized protein</fullName>
    </submittedName>
</protein>
<dbReference type="EMBL" id="GL883098">
    <property type="protein sequence ID" value="EGG09244.1"/>
    <property type="molecule type" value="Genomic_DNA"/>
</dbReference>
<gene>
    <name evidence="1" type="ORF">MELLADRAFT_104436</name>
</gene>
<dbReference type="AlphaFoldDB" id="F4REP4"/>
<dbReference type="Proteomes" id="UP000001072">
    <property type="component" value="Unassembled WGS sequence"/>
</dbReference>
<name>F4REP4_MELLP</name>
<reference evidence="2" key="1">
    <citation type="journal article" date="2011" name="Proc. Natl. Acad. Sci. U.S.A.">
        <title>Obligate biotrophy features unraveled by the genomic analysis of rust fungi.</title>
        <authorList>
            <person name="Duplessis S."/>
            <person name="Cuomo C.A."/>
            <person name="Lin Y.-C."/>
            <person name="Aerts A."/>
            <person name="Tisserant E."/>
            <person name="Veneault-Fourrey C."/>
            <person name="Joly D.L."/>
            <person name="Hacquard S."/>
            <person name="Amselem J."/>
            <person name="Cantarel B.L."/>
            <person name="Chiu R."/>
            <person name="Coutinho P.M."/>
            <person name="Feau N."/>
            <person name="Field M."/>
            <person name="Frey P."/>
            <person name="Gelhaye E."/>
            <person name="Goldberg J."/>
            <person name="Grabherr M.G."/>
            <person name="Kodira C.D."/>
            <person name="Kohler A."/>
            <person name="Kuees U."/>
            <person name="Lindquist E.A."/>
            <person name="Lucas S.M."/>
            <person name="Mago R."/>
            <person name="Mauceli E."/>
            <person name="Morin E."/>
            <person name="Murat C."/>
            <person name="Pangilinan J.L."/>
            <person name="Park R."/>
            <person name="Pearson M."/>
            <person name="Quesneville H."/>
            <person name="Rouhier N."/>
            <person name="Sakthikumar S."/>
            <person name="Salamov A.A."/>
            <person name="Schmutz J."/>
            <person name="Selles B."/>
            <person name="Shapiro H."/>
            <person name="Tanguay P."/>
            <person name="Tuskan G.A."/>
            <person name="Henrissat B."/>
            <person name="Van de Peer Y."/>
            <person name="Rouze P."/>
            <person name="Ellis J.G."/>
            <person name="Dodds P.N."/>
            <person name="Schein J.E."/>
            <person name="Zhong S."/>
            <person name="Hamelin R.C."/>
            <person name="Grigoriev I.V."/>
            <person name="Szabo L.J."/>
            <person name="Martin F."/>
        </authorList>
    </citation>
    <scope>NUCLEOTIDE SEQUENCE [LARGE SCALE GENOMIC DNA]</scope>
    <source>
        <strain evidence="2">98AG31 / pathotype 3-4-7</strain>
    </source>
</reference>
<organism evidence="2">
    <name type="scientific">Melampsora larici-populina (strain 98AG31 / pathotype 3-4-7)</name>
    <name type="common">Poplar leaf rust fungus</name>
    <dbReference type="NCBI Taxonomy" id="747676"/>
    <lineage>
        <taxon>Eukaryota</taxon>
        <taxon>Fungi</taxon>
        <taxon>Dikarya</taxon>
        <taxon>Basidiomycota</taxon>
        <taxon>Pucciniomycotina</taxon>
        <taxon>Pucciniomycetes</taxon>
        <taxon>Pucciniales</taxon>
        <taxon>Melampsoraceae</taxon>
        <taxon>Melampsora</taxon>
    </lineage>
</organism>
<dbReference type="InParanoid" id="F4REP4"/>
<keyword evidence="2" id="KW-1185">Reference proteome</keyword>
<dbReference type="VEuPathDB" id="FungiDB:MELLADRAFT_104436"/>
<dbReference type="KEGG" id="mlr:MELLADRAFT_104436"/>
<sequence>MIVLLYLVSYPSSSIRNVSKSTSTHIKLPRSANRPVSSSKTISSNKNIIDNQGQIIEPNLIALFTVLRGLQFGSGSQRIRIRLEDPKAPTLNESDYQSIRTHHSTLLTALPEASLDIFIEYTLKSRNDTFTKGLIDDLLDISSDPTTIFTISQRKSGLQKLIDLSRRKRRWVSELEKRLSFVTDESVSNYFHQLINLTPIKERNSSLDWIGLSSENLRCVMKSLRRSNHHLFWDISLMENIWMKMIQSISNDNRIETHARFGIRSIFKWISYTDNPESQNHPNLSFKITQNTLSLCLKIYSQLVEWNYIRSEDVYRTSLEDETLEPHHQAIMTILGSIINTSIRRYNSKRLGRDNAKLFKDSFEALEILWNQMRVQGSISYQLEQFSIKLIQTFNQMAKIDQRSPAPPVANLLLRFSDLDAVRERRSEEHTLTSDDLLYKNTLETFFDLGRSSLLVETWLNLVPRLNLAKLDWPLLKLINSLEELSNPLIRGERGKPLKPFKLVKLILYLMNSLSNETDKRMKPSRKKAFRVLMEHPKTQEFDWIKIPLREFDKDGIEIKEESESLERFEEGNLNSILRLWKTSWGINRNEEKEIEKVINPLPLSLLKSITKLYEIKPNEKTKEMLKESITIFITHRTLPVINLKTKTKDQENDKFLNIKNTFLSHEERSQLISSHLIINSELSHKFCFELFQEILDDQLVPSSKDLDNLFDLIKKGFGNKFASEFWKFKIDQIGFRAGNDWRSRVRRTDGFDEDQDGGILKERDELK</sequence>
<dbReference type="GeneID" id="18922261"/>